<feature type="compositionally biased region" description="Low complexity" evidence="1">
    <location>
        <begin position="124"/>
        <end position="143"/>
    </location>
</feature>
<feature type="region of interest" description="Disordered" evidence="1">
    <location>
        <begin position="87"/>
        <end position="162"/>
    </location>
</feature>
<evidence type="ECO:0000313" key="2">
    <source>
        <dbReference type="EMBL" id="TFY76613.1"/>
    </source>
</evidence>
<dbReference type="AlphaFoldDB" id="A0A4Y9ZRF8"/>
<proteinExistence type="predicted"/>
<evidence type="ECO:0000256" key="1">
    <source>
        <dbReference type="SAM" id="MobiDB-lite"/>
    </source>
</evidence>
<feature type="compositionally biased region" description="Basic and acidic residues" evidence="1">
    <location>
        <begin position="25"/>
        <end position="46"/>
    </location>
</feature>
<feature type="compositionally biased region" description="Basic and acidic residues" evidence="1">
    <location>
        <begin position="281"/>
        <end position="297"/>
    </location>
</feature>
<feature type="compositionally biased region" description="Polar residues" evidence="1">
    <location>
        <begin position="205"/>
        <end position="221"/>
    </location>
</feature>
<protein>
    <submittedName>
        <fullName evidence="2">Uncharacterized protein</fullName>
    </submittedName>
</protein>
<keyword evidence="3" id="KW-1185">Reference proteome</keyword>
<accession>A0A4Y9ZRF8</accession>
<feature type="compositionally biased region" description="Low complexity" evidence="1">
    <location>
        <begin position="177"/>
        <end position="196"/>
    </location>
</feature>
<feature type="region of interest" description="Disordered" evidence="1">
    <location>
        <begin position="392"/>
        <end position="447"/>
    </location>
</feature>
<feature type="compositionally biased region" description="Polar residues" evidence="1">
    <location>
        <begin position="1"/>
        <end position="13"/>
    </location>
</feature>
<dbReference type="Proteomes" id="UP000298061">
    <property type="component" value="Unassembled WGS sequence"/>
</dbReference>
<feature type="compositionally biased region" description="Basic and acidic residues" evidence="1">
    <location>
        <begin position="104"/>
        <end position="121"/>
    </location>
</feature>
<evidence type="ECO:0000313" key="3">
    <source>
        <dbReference type="Proteomes" id="UP000298061"/>
    </source>
</evidence>
<gene>
    <name evidence="2" type="ORF">EWM64_g7397</name>
</gene>
<dbReference type="EMBL" id="SFCI01001152">
    <property type="protein sequence ID" value="TFY76613.1"/>
    <property type="molecule type" value="Genomic_DNA"/>
</dbReference>
<name>A0A4Y9ZRF8_9AGAM</name>
<sequence>METTTTTHLANQSDDTERGVPYNDFESRARRRSSDYRQDGPDRDEPLALAPRLSISRDSGGFLVMPSLVQDSVAGQRSSQASIQNWLDAEPPIPPSLTTYSDESLVRPRSSMDQDGPDRKHSMAPQSQDSGSGSSSASSTPTPSLNPLAGQQGWQSETEDLVDAETWHRKALAASAIPPSSTTFGGSSPSASSSITLVGEDTRSRLSSYSSQDGSVTSISTARRPRDSADGAYLGTIVPSDCGSAESGGAEPNASNGVASGLDMQGLPSHGADVASCEASGGHDKGKKRADVEHEGFGSDQDSDFFRQRKRMRGNDDERYYAARKTLRTVLYGAARAHEQGDDVVESLDAIARIFDLERALHHERMMKCSLLSQLQMTQKQVEERDQEIEEHKAFWLEDSMEDDTESGSSGEQDEDQHSNFSVAGSVQELDEDENASEDGRVINVFL</sequence>
<feature type="region of interest" description="Disordered" evidence="1">
    <location>
        <begin position="1"/>
        <end position="58"/>
    </location>
</feature>
<feature type="region of interest" description="Disordered" evidence="1">
    <location>
        <begin position="174"/>
        <end position="306"/>
    </location>
</feature>
<reference evidence="2 3" key="1">
    <citation type="submission" date="2019-02" db="EMBL/GenBank/DDBJ databases">
        <title>Genome sequencing of the rare red list fungi Hericium alpestre (H. flagellum).</title>
        <authorList>
            <person name="Buettner E."/>
            <person name="Kellner H."/>
        </authorList>
    </citation>
    <scope>NUCLEOTIDE SEQUENCE [LARGE SCALE GENOMIC DNA]</scope>
    <source>
        <strain evidence="2 3">DSM 108284</strain>
    </source>
</reference>
<comment type="caution">
    <text evidence="2">The sequence shown here is derived from an EMBL/GenBank/DDBJ whole genome shotgun (WGS) entry which is preliminary data.</text>
</comment>
<organism evidence="2 3">
    <name type="scientific">Hericium alpestre</name>
    <dbReference type="NCBI Taxonomy" id="135208"/>
    <lineage>
        <taxon>Eukaryota</taxon>
        <taxon>Fungi</taxon>
        <taxon>Dikarya</taxon>
        <taxon>Basidiomycota</taxon>
        <taxon>Agaricomycotina</taxon>
        <taxon>Agaricomycetes</taxon>
        <taxon>Russulales</taxon>
        <taxon>Hericiaceae</taxon>
        <taxon>Hericium</taxon>
    </lineage>
</organism>